<organism evidence="1 2">
    <name type="scientific">Apiospora saccharicola</name>
    <dbReference type="NCBI Taxonomy" id="335842"/>
    <lineage>
        <taxon>Eukaryota</taxon>
        <taxon>Fungi</taxon>
        <taxon>Dikarya</taxon>
        <taxon>Ascomycota</taxon>
        <taxon>Pezizomycotina</taxon>
        <taxon>Sordariomycetes</taxon>
        <taxon>Xylariomycetidae</taxon>
        <taxon>Amphisphaeriales</taxon>
        <taxon>Apiosporaceae</taxon>
        <taxon>Apiospora</taxon>
    </lineage>
</organism>
<name>A0ABR1TMA7_9PEZI</name>
<sequence>MWGWSMHHNGTWTLKGFEDAWVRLSMDGVAELDKCELVILYQGDPLPSIGNADVDKILSYIEFEKDRAKGQVAEYMGNIGCGPEGKGVQWWMRKTQSG</sequence>
<dbReference type="Proteomes" id="UP001446871">
    <property type="component" value="Unassembled WGS sequence"/>
</dbReference>
<protein>
    <submittedName>
        <fullName evidence="1">Uncharacterized protein</fullName>
    </submittedName>
</protein>
<proteinExistence type="predicted"/>
<evidence type="ECO:0000313" key="2">
    <source>
        <dbReference type="Proteomes" id="UP001446871"/>
    </source>
</evidence>
<comment type="caution">
    <text evidence="1">The sequence shown here is derived from an EMBL/GenBank/DDBJ whole genome shotgun (WGS) entry which is preliminary data.</text>
</comment>
<keyword evidence="2" id="KW-1185">Reference proteome</keyword>
<reference evidence="1 2" key="1">
    <citation type="submission" date="2023-01" db="EMBL/GenBank/DDBJ databases">
        <title>Analysis of 21 Apiospora genomes using comparative genomics revels a genus with tremendous synthesis potential of carbohydrate active enzymes and secondary metabolites.</title>
        <authorList>
            <person name="Sorensen T."/>
        </authorList>
    </citation>
    <scope>NUCLEOTIDE SEQUENCE [LARGE SCALE GENOMIC DNA]</scope>
    <source>
        <strain evidence="1 2">CBS 83171</strain>
    </source>
</reference>
<accession>A0ABR1TMA7</accession>
<dbReference type="EMBL" id="JAQQWM010000009">
    <property type="protein sequence ID" value="KAK8047785.1"/>
    <property type="molecule type" value="Genomic_DNA"/>
</dbReference>
<evidence type="ECO:0000313" key="1">
    <source>
        <dbReference type="EMBL" id="KAK8047785.1"/>
    </source>
</evidence>
<gene>
    <name evidence="1" type="ORF">PG996_015849</name>
</gene>